<accession>A0A6N2C882</accession>
<gene>
    <name evidence="2" type="ORF">EJD97_019585</name>
</gene>
<protein>
    <submittedName>
        <fullName evidence="2">Uncharacterized protein</fullName>
    </submittedName>
</protein>
<dbReference type="EMBL" id="RXGB01000555">
    <property type="protein sequence ID" value="TMX02836.1"/>
    <property type="molecule type" value="Genomic_DNA"/>
</dbReference>
<evidence type="ECO:0000256" key="1">
    <source>
        <dbReference type="SAM" id="MobiDB-lite"/>
    </source>
</evidence>
<evidence type="ECO:0000313" key="2">
    <source>
        <dbReference type="EMBL" id="TMX02836.1"/>
    </source>
</evidence>
<feature type="non-terminal residue" evidence="2">
    <location>
        <position position="102"/>
    </location>
</feature>
<feature type="region of interest" description="Disordered" evidence="1">
    <location>
        <begin position="1"/>
        <end position="29"/>
    </location>
</feature>
<sequence length="102" mass="11151">MNTRRNAGMRFGEAAARGSQAPPHAPATKVQVSVNPVALTDGEVRAIVVQIDQVITSQEHAITAQATREGSPRKNPHASTMASRLRDFTRRNPPVYFESRTN</sequence>
<reference evidence="2" key="1">
    <citation type="submission" date="2019-05" db="EMBL/GenBank/DDBJ databases">
        <title>The de novo reference genome and transcriptome assemblies of the wild tomato species Solanum chilense.</title>
        <authorList>
            <person name="Stam R."/>
            <person name="Nosenko T."/>
            <person name="Hoerger A.C."/>
            <person name="Stephan W."/>
            <person name="Seidel M.A."/>
            <person name="Kuhn J.M.M."/>
            <person name="Haberer G."/>
            <person name="Tellier A."/>
        </authorList>
    </citation>
    <scope>NUCLEOTIDE SEQUENCE</scope>
    <source>
        <tissue evidence="2">Mature leaves</tissue>
    </source>
</reference>
<feature type="region of interest" description="Disordered" evidence="1">
    <location>
        <begin position="63"/>
        <end position="102"/>
    </location>
</feature>
<proteinExistence type="predicted"/>
<comment type="caution">
    <text evidence="2">The sequence shown here is derived from an EMBL/GenBank/DDBJ whole genome shotgun (WGS) entry which is preliminary data.</text>
</comment>
<name>A0A6N2C882_SOLCI</name>
<organism evidence="2">
    <name type="scientific">Solanum chilense</name>
    <name type="common">Tomato</name>
    <name type="synonym">Lycopersicon chilense</name>
    <dbReference type="NCBI Taxonomy" id="4083"/>
    <lineage>
        <taxon>Eukaryota</taxon>
        <taxon>Viridiplantae</taxon>
        <taxon>Streptophyta</taxon>
        <taxon>Embryophyta</taxon>
        <taxon>Tracheophyta</taxon>
        <taxon>Spermatophyta</taxon>
        <taxon>Magnoliopsida</taxon>
        <taxon>eudicotyledons</taxon>
        <taxon>Gunneridae</taxon>
        <taxon>Pentapetalae</taxon>
        <taxon>asterids</taxon>
        <taxon>lamiids</taxon>
        <taxon>Solanales</taxon>
        <taxon>Solanaceae</taxon>
        <taxon>Solanoideae</taxon>
        <taxon>Solaneae</taxon>
        <taxon>Solanum</taxon>
        <taxon>Solanum subgen. Lycopersicon</taxon>
    </lineage>
</organism>
<dbReference type="AlphaFoldDB" id="A0A6N2C882"/>